<comment type="caution">
    <text evidence="3">The sequence shown here is derived from an EMBL/GenBank/DDBJ whole genome shotgun (WGS) entry which is preliminary data.</text>
</comment>
<feature type="compositionally biased region" description="Gly residues" evidence="2">
    <location>
        <begin position="284"/>
        <end position="294"/>
    </location>
</feature>
<feature type="compositionally biased region" description="Low complexity" evidence="2">
    <location>
        <begin position="266"/>
        <end position="275"/>
    </location>
</feature>
<dbReference type="PANTHER" id="PTHR23159">
    <property type="entry name" value="CENTROSOMAL PROTEIN 2"/>
    <property type="match status" value="1"/>
</dbReference>
<proteinExistence type="predicted"/>
<dbReference type="PANTHER" id="PTHR23159:SF66">
    <property type="entry name" value="OS04G0158400 PROTEIN"/>
    <property type="match status" value="1"/>
</dbReference>
<feature type="region of interest" description="Disordered" evidence="2">
    <location>
        <begin position="1180"/>
        <end position="1240"/>
    </location>
</feature>
<feature type="compositionally biased region" description="Basic and acidic residues" evidence="2">
    <location>
        <begin position="776"/>
        <end position="787"/>
    </location>
</feature>
<evidence type="ECO:0000313" key="4">
    <source>
        <dbReference type="Proteomes" id="UP000037923"/>
    </source>
</evidence>
<organism evidence="3 4">
    <name type="scientific">Leptomonas pyrrhocoris</name>
    <name type="common">Firebug parasite</name>
    <dbReference type="NCBI Taxonomy" id="157538"/>
    <lineage>
        <taxon>Eukaryota</taxon>
        <taxon>Discoba</taxon>
        <taxon>Euglenozoa</taxon>
        <taxon>Kinetoplastea</taxon>
        <taxon>Metakinetoplastina</taxon>
        <taxon>Trypanosomatida</taxon>
        <taxon>Trypanosomatidae</taxon>
        <taxon>Leishmaniinae</taxon>
        <taxon>Leptomonas</taxon>
    </lineage>
</organism>
<feature type="region of interest" description="Disordered" evidence="2">
    <location>
        <begin position="891"/>
        <end position="1136"/>
    </location>
</feature>
<feature type="compositionally biased region" description="Low complexity" evidence="2">
    <location>
        <begin position="1018"/>
        <end position="1029"/>
    </location>
</feature>
<feature type="compositionally biased region" description="Basic and acidic residues" evidence="2">
    <location>
        <begin position="891"/>
        <end position="924"/>
    </location>
</feature>
<reference evidence="3 4" key="1">
    <citation type="submission" date="2015-07" db="EMBL/GenBank/DDBJ databases">
        <title>High-quality genome of monoxenous trypanosomatid Leptomonas pyrrhocoris.</title>
        <authorList>
            <person name="Flegontov P."/>
            <person name="Butenko A."/>
            <person name="Firsov S."/>
            <person name="Vlcek C."/>
            <person name="Logacheva M.D."/>
            <person name="Field M."/>
            <person name="Filatov D."/>
            <person name="Flegontova O."/>
            <person name="Gerasimov E."/>
            <person name="Jackson A.P."/>
            <person name="Kelly S."/>
            <person name="Opperdoes F."/>
            <person name="O'Reilly A."/>
            <person name="Votypka J."/>
            <person name="Yurchenko V."/>
            <person name="Lukes J."/>
        </authorList>
    </citation>
    <scope>NUCLEOTIDE SEQUENCE [LARGE SCALE GENOMIC DNA]</scope>
    <source>
        <strain evidence="3">H10</strain>
    </source>
</reference>
<dbReference type="GeneID" id="26906258"/>
<feature type="compositionally biased region" description="Polar residues" evidence="2">
    <location>
        <begin position="925"/>
        <end position="947"/>
    </location>
</feature>
<feature type="compositionally biased region" description="Polar residues" evidence="2">
    <location>
        <begin position="251"/>
        <end position="265"/>
    </location>
</feature>
<feature type="compositionally biased region" description="Low complexity" evidence="2">
    <location>
        <begin position="948"/>
        <end position="962"/>
    </location>
</feature>
<accession>A0A0N0DUQ4</accession>
<feature type="compositionally biased region" description="Low complexity" evidence="2">
    <location>
        <begin position="1085"/>
        <end position="1104"/>
    </location>
</feature>
<feature type="region of interest" description="Disordered" evidence="2">
    <location>
        <begin position="768"/>
        <end position="807"/>
    </location>
</feature>
<gene>
    <name evidence="3" type="ORF">ABB37_05968</name>
</gene>
<feature type="compositionally biased region" description="Low complexity" evidence="2">
    <location>
        <begin position="18"/>
        <end position="36"/>
    </location>
</feature>
<keyword evidence="1" id="KW-0175">Coiled coil</keyword>
<dbReference type="EMBL" id="LGTL01000012">
    <property type="protein sequence ID" value="KPA78904.1"/>
    <property type="molecule type" value="Genomic_DNA"/>
</dbReference>
<dbReference type="OMA" id="SECHVEI"/>
<protein>
    <submittedName>
        <fullName evidence="3">Uncharacterized protein</fullName>
    </submittedName>
</protein>
<feature type="compositionally biased region" description="Polar residues" evidence="2">
    <location>
        <begin position="48"/>
        <end position="59"/>
    </location>
</feature>
<feature type="compositionally biased region" description="Basic and acidic residues" evidence="2">
    <location>
        <begin position="1030"/>
        <end position="1053"/>
    </location>
</feature>
<feature type="coiled-coil region" evidence="1">
    <location>
        <begin position="352"/>
        <end position="431"/>
    </location>
</feature>
<keyword evidence="4" id="KW-1185">Reference proteome</keyword>
<feature type="compositionally biased region" description="Basic and acidic residues" evidence="2">
    <location>
        <begin position="60"/>
        <end position="75"/>
    </location>
</feature>
<evidence type="ECO:0000313" key="3">
    <source>
        <dbReference type="EMBL" id="KPA78904.1"/>
    </source>
</evidence>
<feature type="region of interest" description="Disordered" evidence="2">
    <location>
        <begin position="251"/>
        <end position="300"/>
    </location>
</feature>
<feature type="region of interest" description="Disordered" evidence="2">
    <location>
        <begin position="827"/>
        <end position="874"/>
    </location>
</feature>
<feature type="coiled-coil region" evidence="1">
    <location>
        <begin position="475"/>
        <end position="538"/>
    </location>
</feature>
<dbReference type="RefSeq" id="XP_015657343.1">
    <property type="nucleotide sequence ID" value="XM_015804209.1"/>
</dbReference>
<feature type="region of interest" description="Disordered" evidence="2">
    <location>
        <begin position="1"/>
        <end position="119"/>
    </location>
</feature>
<dbReference type="VEuPathDB" id="TriTrypDB:LpyrH10_12_1460"/>
<feature type="coiled-coil region" evidence="1">
    <location>
        <begin position="191"/>
        <end position="250"/>
    </location>
</feature>
<feature type="compositionally biased region" description="Low complexity" evidence="2">
    <location>
        <begin position="844"/>
        <end position="855"/>
    </location>
</feature>
<dbReference type="Proteomes" id="UP000037923">
    <property type="component" value="Unassembled WGS sequence"/>
</dbReference>
<name>A0A0N0DUQ4_LEPPY</name>
<dbReference type="AlphaFoldDB" id="A0A0N0DUQ4"/>
<dbReference type="OrthoDB" id="265959at2759"/>
<feature type="coiled-coil region" evidence="1">
    <location>
        <begin position="593"/>
        <end position="738"/>
    </location>
</feature>
<evidence type="ECO:0000256" key="2">
    <source>
        <dbReference type="SAM" id="MobiDB-lite"/>
    </source>
</evidence>
<evidence type="ECO:0000256" key="1">
    <source>
        <dbReference type="SAM" id="Coils"/>
    </source>
</evidence>
<sequence length="1240" mass="136600">MSAAQPMATPPEVPVDVASTHPSSCSASAASTSSLARWRLAQGMTDARASTSQTSTTPITKEKAQEADGGADERRRARRPPQVTLIDTADRKAASANGSPPHEYNPAANLASSRSGEGRAYRPIASDKVRRSVSDSQAVVGPDLRLTEQRSGDVPTAIAAAVPGIAQERIAAAEACANRWSSEVRRSTADEEDLLRAYRQLESQLRAAEKRVTAAEAKQQREVKALKAQLQEEQETRLKAEQDRDELLKQATESPALSPRTHTTPGGSVVHVSVEGGDRSHASGNGGAAAGGTGCSSSASANTATYISEAFYEKMKEREERARARVRKEFVRQAQENLYAEQKKSTEAAKAAALAVGRLQQVEEELNKAQDALQEATSVMEAKDVQLHERAIHIQELEAQLRLLQRQLDSAEEAKAQADQQARRKVEETQKLADVRQGELEAQRHFAQQLQAQLGLKTQDLIDQESNQASVLQQVRALQTRCTALEADLEAAVRETTALLDQRRQQAETDAKQMREHNEVLKKRCSAAEAEVASVKGKCESDAKEMALLRDRYAKDLSDQHVEVRSLQLQLERVLDAAKHNSAENVTAADIERQQQNALLRKYAAEATAAREELDRARAAAHRANEKHLHTVLELSQQLTALKQANTRLEHKVNAYEHESTDATRLLSRAREELSQLREERRRLSASLVDFREDSYMRSVTDEQDVWQRRTAELENVRRDLNEKLLQANQTIEDLQRRSQYAIEPNSHTSPASINVPSVRGAFLMEAQPRRSSHLSHREPDVMEHVNGDSTNCRRRQPSPPSAASATASLGLPELLESMVAQLEPIVHPHSHRVQKEEDKTRRSVSFSSSASLPFSRREHQLQQQRQSMPVEEREALDQVLASCKTALRYDSESQHVVDSPSRPRGDDHETEEEKQLRGMRENASEPTPQSLTHSSATRLSASPTQWPSSAAAPHEPPHQQQYTGAPKDDLPSPQDRIARPRRSSQPSVSSVATDEVMLRPNGTSAATPTRLPRRDAAAAAKPSSQPATHAEETRGVQRREGRCEDNGSRRGTDASLLKNIRTVQPNDRDELESEPYWDSRELEAPPTASASPPASLGALQSSPDAPPREISPALPTSAANGVMEMPDDVQSDGVLRYSRIPDEALSSIPREGSPDAFVVQPAVAVGDAASDLFRNVPYASAGSSTPRSPHQRYDPHSLTIPMTSTHPRVRQRAAIPDGALVIDVKQSTPPPPRRRYDEY</sequence>